<comment type="caution">
    <text evidence="6">The sequence shown here is derived from an EMBL/GenBank/DDBJ whole genome shotgun (WGS) entry which is preliminary data.</text>
</comment>
<dbReference type="AlphaFoldDB" id="A0A0D1LGH6"/>
<feature type="transmembrane region" description="Helical" evidence="4">
    <location>
        <begin position="87"/>
        <end position="111"/>
    </location>
</feature>
<feature type="domain" description="Putative zinc-finger" evidence="5">
    <location>
        <begin position="3"/>
        <end position="37"/>
    </location>
</feature>
<evidence type="ECO:0000256" key="4">
    <source>
        <dbReference type="SAM" id="Phobius"/>
    </source>
</evidence>
<dbReference type="RefSeq" id="WP_043987118.1">
    <property type="nucleotide sequence ID" value="NZ_JXST01000032.1"/>
</dbReference>
<keyword evidence="2" id="KW-0804">Transcription</keyword>
<proteinExistence type="predicted"/>
<evidence type="ECO:0000313" key="6">
    <source>
        <dbReference type="EMBL" id="KIU15086.1"/>
    </source>
</evidence>
<dbReference type="Gene3D" id="1.10.10.1320">
    <property type="entry name" value="Anti-sigma factor, zinc-finger domain"/>
    <property type="match status" value="1"/>
</dbReference>
<dbReference type="Pfam" id="PF13490">
    <property type="entry name" value="zf-HC2"/>
    <property type="match status" value="1"/>
</dbReference>
<keyword evidence="1" id="KW-0805">Transcription regulation</keyword>
<feature type="region of interest" description="Disordered" evidence="3">
    <location>
        <begin position="199"/>
        <end position="237"/>
    </location>
</feature>
<keyword evidence="4" id="KW-0812">Transmembrane</keyword>
<dbReference type="PATRIC" id="fig|280871.6.peg.4303"/>
<dbReference type="InterPro" id="IPR041916">
    <property type="entry name" value="Anti_sigma_zinc_sf"/>
</dbReference>
<dbReference type="Proteomes" id="UP000032221">
    <property type="component" value="Unassembled WGS sequence"/>
</dbReference>
<evidence type="ECO:0000256" key="3">
    <source>
        <dbReference type="SAM" id="MobiDB-lite"/>
    </source>
</evidence>
<keyword evidence="4" id="KW-1133">Transmembrane helix</keyword>
<protein>
    <recommendedName>
        <fullName evidence="5">Putative zinc-finger domain-containing protein</fullName>
    </recommendedName>
</protein>
<gene>
    <name evidence="6" type="ORF">TL10_20775</name>
</gene>
<dbReference type="STRING" id="280871.TL10_20775"/>
<keyword evidence="7" id="KW-1185">Reference proteome</keyword>
<feature type="transmembrane region" description="Helical" evidence="4">
    <location>
        <begin position="144"/>
        <end position="164"/>
    </location>
</feature>
<dbReference type="EMBL" id="JXST01000032">
    <property type="protein sequence ID" value="KIU15086.1"/>
    <property type="molecule type" value="Genomic_DNA"/>
</dbReference>
<evidence type="ECO:0000259" key="5">
    <source>
        <dbReference type="Pfam" id="PF13490"/>
    </source>
</evidence>
<name>A0A0D1LGH6_9MYCO</name>
<evidence type="ECO:0000256" key="2">
    <source>
        <dbReference type="ARBA" id="ARBA00023163"/>
    </source>
</evidence>
<reference evidence="6 7" key="1">
    <citation type="submission" date="2015-01" db="EMBL/GenBank/DDBJ databases">
        <title>Genome sequence of Mycobacterium llatzerense and Mycobacterium immunogenum recovered from brain abscess.</title>
        <authorList>
            <person name="Greninger A.L."/>
            <person name="Langelier C."/>
            <person name="Cunningham G."/>
            <person name="Chiu C.Y."/>
            <person name="Miller S."/>
        </authorList>
    </citation>
    <scope>NUCLEOTIDE SEQUENCE [LARGE SCALE GENOMIC DNA]</scope>
    <source>
        <strain evidence="6 7">CLUC14</strain>
    </source>
</reference>
<evidence type="ECO:0000256" key="1">
    <source>
        <dbReference type="ARBA" id="ARBA00023015"/>
    </source>
</evidence>
<sequence>MECEIAREALSARMDGEHEPVPARRVDEHLTSCPECRQWQDEMNSQMQLLRGLIASDRTRITAVADTVSQPALPDSPAGIDWLRISLATVGSIQIVLAVLQAAGVSIGVHVGHAMGGHVVNESTAWSVALGVAMLVAAARPAAALGLAVVGGVFTLVLTGYVVVDGLTGAVGAVRMLSHLPALAGVVLTVLVWRRHTLEPPRPDRDAAPTLEDITLPGNASRGRRRGHLWPTDGNAA</sequence>
<dbReference type="OrthoDB" id="5197868at2"/>
<organism evidence="6 7">
    <name type="scientific">Mycolicibacterium llatzerense</name>
    <dbReference type="NCBI Taxonomy" id="280871"/>
    <lineage>
        <taxon>Bacteria</taxon>
        <taxon>Bacillati</taxon>
        <taxon>Actinomycetota</taxon>
        <taxon>Actinomycetes</taxon>
        <taxon>Mycobacteriales</taxon>
        <taxon>Mycobacteriaceae</taxon>
        <taxon>Mycolicibacterium</taxon>
    </lineage>
</organism>
<keyword evidence="4" id="KW-0472">Membrane</keyword>
<dbReference type="InterPro" id="IPR027383">
    <property type="entry name" value="Znf_put"/>
</dbReference>
<evidence type="ECO:0000313" key="7">
    <source>
        <dbReference type="Proteomes" id="UP000032221"/>
    </source>
</evidence>
<feature type="transmembrane region" description="Helical" evidence="4">
    <location>
        <begin position="176"/>
        <end position="193"/>
    </location>
</feature>
<accession>A0A0D1LGH6</accession>